<dbReference type="PANTHER" id="PTHR28634">
    <property type="entry name" value="ZINC FINGER B-BOX DOMAIN-CONTAINING PROTEIN 1"/>
    <property type="match status" value="1"/>
</dbReference>
<feature type="compositionally biased region" description="Polar residues" evidence="4">
    <location>
        <begin position="69"/>
        <end position="82"/>
    </location>
</feature>
<keyword evidence="1 3" id="KW-0863">Zinc-finger</keyword>
<keyword evidence="2" id="KW-0862">Zinc</keyword>
<protein>
    <submittedName>
        <fullName evidence="6">Zinc finger B-box domain-containing protein 1 isoform X1</fullName>
    </submittedName>
</protein>
<evidence type="ECO:0000256" key="1">
    <source>
        <dbReference type="ARBA" id="ARBA00022771"/>
    </source>
</evidence>
<accession>A0AAV6PWL3</accession>
<dbReference type="InterPro" id="IPR037688">
    <property type="entry name" value="ZBBX"/>
</dbReference>
<reference evidence="6" key="2">
    <citation type="submission" date="2021-03" db="EMBL/GenBank/DDBJ databases">
        <authorList>
            <person name="Guerrero-Cozar I."/>
            <person name="Gomez-Garrido J."/>
            <person name="Berbel C."/>
            <person name="Martinez-Blanch J.F."/>
            <person name="Alioto T."/>
            <person name="Claros M.G."/>
            <person name="Gagnaire P.A."/>
            <person name="Manchado M."/>
        </authorList>
    </citation>
    <scope>NUCLEOTIDE SEQUENCE</scope>
    <source>
        <strain evidence="6">Sse05_10M</strain>
        <tissue evidence="6">Blood</tissue>
    </source>
</reference>
<sequence>MNLNDFVVLPNNKATSVKLNGRDLKELQMETVTLTRQNNDMEEKLRQLKESMSKEKEERGHSAGFRWKSGQSGSSNNNARTNNTKKDKENRLQKLSAGKMKIRMLKDEPLTAPPQPPPLPPASVLQRTRKNRLRGTVCGQCEVKTAGLKCAECTENYCIACFVRFHQKGALKLHRTIPIKTELQTLVSTQDVLSNDPNAFTSPNINTKTSPSHSSMFNADQTRPGEQSPEKGGAAMATPMQLHPDPNQVLVVNHSEESNFGFEPKSKAEKGFPTCLLGGEYDEEESARSFQEALRQWRGETNDEAGDRMEENEVAMWIPVRPVLVSAIATQADLTADREVEGRGCGEGQGRIPVRVEFTPNSLTYTDRLLLKKHRRTPIETYVPSSTLAADSKSRPELDTEEEVGLTAQEEDFRLYYASLFAVPVSRGKAQAQITTPESCLVIDVQDETDTDVNGDCAEQRMNSNREVALSEQGRTLVPQMTLTSEGPSRASLSSPRPPQLSTPTQPKPTHKHRLSKAETSKAKHSMKSSPSQTMPPLCPTVETPRTSRTSIRTPALNSQKAMCYSTVHKSSADHGSSQPLSSSPNSQDEILKSSRSHFSFTPDESLHLNPTPPPPPLRSTFTVSPSSSAESPSLPRVNRSTPLHQSSDSYLSSNIFPRPVSSLKLSQSPPSNLDSPKQSQRSLFEPESLLSDDQLQLPQSDRPDPQPKSLELNHSQTNPVPFSATVKTPSSLSLFNESLPDANLRYKSIPPYGDTMGIVLMSASFISGSHKSTLSRQVTECVSSLSSRPLNVNQNISLAVKMEKEEAPSVDSGDEMSSDSLVLAPHVDEAETHGHLTRGRSREEEQQHSATSHCRDSFVHTDDEIVKGLLTDEPEQLSETSMVMSYWSAGSASEESCDVSLDLSRGHSDTTENTQCDPLQTHQPSTNESDPPDSYGPHSRLRASTERHLVFKMMDNHMQPSEIQMRSATTSSRGEISANELGTSGSKWSGRSTPTVSHPATTNPSPLPETMFPLRSARSSRPTLGSDLGPAFHPVSRAAQEIMEICSVDQTGCEDPDLDSDTAAHHLHSLEQELKIMTKETGTQASSSAAVNSRSQVLHGNQPLTRVRVTKEQKEEEEAVQRDRRSVLSLP</sequence>
<dbReference type="InterPro" id="IPR000315">
    <property type="entry name" value="Znf_B-box"/>
</dbReference>
<comment type="caution">
    <text evidence="6">The sequence shown here is derived from an EMBL/GenBank/DDBJ whole genome shotgun (WGS) entry which is preliminary data.</text>
</comment>
<dbReference type="CDD" id="cd19818">
    <property type="entry name" value="Bbox1_ZBBX"/>
    <property type="match status" value="1"/>
</dbReference>
<feature type="compositionally biased region" description="Polar residues" evidence="4">
    <location>
        <begin position="639"/>
        <end position="656"/>
    </location>
</feature>
<evidence type="ECO:0000313" key="6">
    <source>
        <dbReference type="EMBL" id="KAG7479389.1"/>
    </source>
</evidence>
<evidence type="ECO:0000256" key="3">
    <source>
        <dbReference type="PROSITE-ProRule" id="PRU00024"/>
    </source>
</evidence>
<feature type="compositionally biased region" description="Low complexity" evidence="4">
    <location>
        <begin position="689"/>
        <end position="701"/>
    </location>
</feature>
<name>A0AAV6PWL3_SOLSE</name>
<feature type="compositionally biased region" description="Polar residues" evidence="4">
    <location>
        <begin position="197"/>
        <end position="225"/>
    </location>
</feature>
<feature type="compositionally biased region" description="Low complexity" evidence="4">
    <location>
        <begin position="625"/>
        <end position="636"/>
    </location>
</feature>
<dbReference type="AlphaFoldDB" id="A0AAV6PWL3"/>
<evidence type="ECO:0000313" key="7">
    <source>
        <dbReference type="Proteomes" id="UP000693946"/>
    </source>
</evidence>
<evidence type="ECO:0000256" key="4">
    <source>
        <dbReference type="SAM" id="MobiDB-lite"/>
    </source>
</evidence>
<feature type="region of interest" description="Disordered" evidence="4">
    <location>
        <begin position="197"/>
        <end position="241"/>
    </location>
</feature>
<feature type="compositionally biased region" description="Polar residues" evidence="4">
    <location>
        <begin position="968"/>
        <end position="1005"/>
    </location>
</feature>
<gene>
    <name evidence="6" type="ORF">JOB18_024395</name>
</gene>
<evidence type="ECO:0000259" key="5">
    <source>
        <dbReference type="PROSITE" id="PS50119"/>
    </source>
</evidence>
<dbReference type="PANTHER" id="PTHR28634:SF1">
    <property type="entry name" value="ZINC FINGER B-BOX DOMAIN-CONTAINING PROTEIN 1"/>
    <property type="match status" value="1"/>
</dbReference>
<feature type="region of interest" description="Disordered" evidence="4">
    <location>
        <begin position="50"/>
        <end position="93"/>
    </location>
</feature>
<dbReference type="Proteomes" id="UP000693946">
    <property type="component" value="Linkage Group LG8"/>
</dbReference>
<keyword evidence="1 3" id="KW-0479">Metal-binding</keyword>
<feature type="compositionally biased region" description="Polar residues" evidence="4">
    <location>
        <begin position="912"/>
        <end position="930"/>
    </location>
</feature>
<feature type="compositionally biased region" description="Polar residues" evidence="4">
    <location>
        <begin position="1081"/>
        <end position="1105"/>
    </location>
</feature>
<dbReference type="GO" id="GO:0008270">
    <property type="term" value="F:zinc ion binding"/>
    <property type="evidence" value="ECO:0007669"/>
    <property type="project" value="UniProtKB-KW"/>
</dbReference>
<proteinExistence type="predicted"/>
<reference evidence="6 7" key="1">
    <citation type="journal article" date="2021" name="Sci. Rep.">
        <title>Chromosome anchoring in Senegalese sole (Solea senegalensis) reveals sex-associated markers and genome rearrangements in flatfish.</title>
        <authorList>
            <person name="Guerrero-Cozar I."/>
            <person name="Gomez-Garrido J."/>
            <person name="Berbel C."/>
            <person name="Martinez-Blanch J.F."/>
            <person name="Alioto T."/>
            <person name="Claros M.G."/>
            <person name="Gagnaire P.A."/>
            <person name="Manchado M."/>
        </authorList>
    </citation>
    <scope>NUCLEOTIDE SEQUENCE [LARGE SCALE GENOMIC DNA]</scope>
    <source>
        <strain evidence="6">Sse05_10M</strain>
    </source>
</reference>
<dbReference type="Pfam" id="PF22586">
    <property type="entry name" value="ANCHR-like_BBOX"/>
    <property type="match status" value="1"/>
</dbReference>
<feature type="compositionally biased region" description="Low complexity" evidence="4">
    <location>
        <begin position="577"/>
        <end position="588"/>
    </location>
</feature>
<dbReference type="EMBL" id="JAGKHQ010000020">
    <property type="protein sequence ID" value="KAG7479390.1"/>
    <property type="molecule type" value="Genomic_DNA"/>
</dbReference>
<feature type="compositionally biased region" description="Polar residues" evidence="4">
    <location>
        <begin position="664"/>
        <end position="683"/>
    </location>
</feature>
<dbReference type="EMBL" id="JAGKHQ010000020">
    <property type="protein sequence ID" value="KAG7479389.1"/>
    <property type="molecule type" value="Genomic_DNA"/>
</dbReference>
<feature type="region of interest" description="Disordered" evidence="4">
    <location>
        <begin position="483"/>
        <end position="725"/>
    </location>
</feature>
<feature type="domain" description="B box-type" evidence="5">
    <location>
        <begin position="133"/>
        <end position="179"/>
    </location>
</feature>
<dbReference type="PROSITE" id="PS50119">
    <property type="entry name" value="ZF_BBOX"/>
    <property type="match status" value="1"/>
</dbReference>
<feature type="region of interest" description="Disordered" evidence="4">
    <location>
        <begin position="899"/>
        <end position="941"/>
    </location>
</feature>
<feature type="region of interest" description="Disordered" evidence="4">
    <location>
        <begin position="830"/>
        <end position="858"/>
    </location>
</feature>
<feature type="compositionally biased region" description="Basic and acidic residues" evidence="4">
    <location>
        <begin position="1110"/>
        <end position="1132"/>
    </location>
</feature>
<feature type="compositionally biased region" description="Low complexity" evidence="4">
    <location>
        <begin position="544"/>
        <end position="555"/>
    </location>
</feature>
<feature type="region of interest" description="Disordered" evidence="4">
    <location>
        <begin position="968"/>
        <end position="1009"/>
    </location>
</feature>
<feature type="region of interest" description="Disordered" evidence="4">
    <location>
        <begin position="1081"/>
        <end position="1132"/>
    </location>
</feature>
<organism evidence="6 7">
    <name type="scientific">Solea senegalensis</name>
    <name type="common">Senegalese sole</name>
    <dbReference type="NCBI Taxonomy" id="28829"/>
    <lineage>
        <taxon>Eukaryota</taxon>
        <taxon>Metazoa</taxon>
        <taxon>Chordata</taxon>
        <taxon>Craniata</taxon>
        <taxon>Vertebrata</taxon>
        <taxon>Euteleostomi</taxon>
        <taxon>Actinopterygii</taxon>
        <taxon>Neopterygii</taxon>
        <taxon>Teleostei</taxon>
        <taxon>Neoteleostei</taxon>
        <taxon>Acanthomorphata</taxon>
        <taxon>Carangaria</taxon>
        <taxon>Pleuronectiformes</taxon>
        <taxon>Pleuronectoidei</taxon>
        <taxon>Soleidae</taxon>
        <taxon>Solea</taxon>
    </lineage>
</organism>
<feature type="compositionally biased region" description="Basic and acidic residues" evidence="4">
    <location>
        <begin position="50"/>
        <end position="61"/>
    </location>
</feature>
<feature type="compositionally biased region" description="Polar residues" evidence="4">
    <location>
        <begin position="713"/>
        <end position="725"/>
    </location>
</feature>
<keyword evidence="7" id="KW-1185">Reference proteome</keyword>
<evidence type="ECO:0000256" key="2">
    <source>
        <dbReference type="ARBA" id="ARBA00022833"/>
    </source>
</evidence>